<evidence type="ECO:0000259" key="2">
    <source>
        <dbReference type="Pfam" id="PF20434"/>
    </source>
</evidence>
<dbReference type="InterPro" id="IPR049492">
    <property type="entry name" value="BD-FAE-like_dom"/>
</dbReference>
<organism evidence="3 4">
    <name type="scientific">Smittium megazygosporum</name>
    <dbReference type="NCBI Taxonomy" id="133381"/>
    <lineage>
        <taxon>Eukaryota</taxon>
        <taxon>Fungi</taxon>
        <taxon>Fungi incertae sedis</taxon>
        <taxon>Zoopagomycota</taxon>
        <taxon>Kickxellomycotina</taxon>
        <taxon>Harpellomycetes</taxon>
        <taxon>Harpellales</taxon>
        <taxon>Legeriomycetaceae</taxon>
        <taxon>Smittium</taxon>
    </lineage>
</organism>
<accession>A0A2T9Y2K8</accession>
<name>A0A2T9Y2K8_9FUNG</name>
<dbReference type="OrthoDB" id="6495301at2759"/>
<dbReference type="EMBL" id="MBFS01003457">
    <property type="protein sequence ID" value="PVU86571.1"/>
    <property type="molecule type" value="Genomic_DNA"/>
</dbReference>
<keyword evidence="1" id="KW-0378">Hydrolase</keyword>
<gene>
    <name evidence="3" type="ORF">BB560_006661</name>
</gene>
<dbReference type="Gene3D" id="3.40.50.1820">
    <property type="entry name" value="alpha/beta hydrolase"/>
    <property type="match status" value="1"/>
</dbReference>
<dbReference type="InterPro" id="IPR050300">
    <property type="entry name" value="GDXG_lipolytic_enzyme"/>
</dbReference>
<keyword evidence="4" id="KW-1185">Reference proteome</keyword>
<dbReference type="STRING" id="133381.A0A2T9Y2K8"/>
<dbReference type="PANTHER" id="PTHR48081">
    <property type="entry name" value="AB HYDROLASE SUPERFAMILY PROTEIN C4A8.06C"/>
    <property type="match status" value="1"/>
</dbReference>
<dbReference type="Proteomes" id="UP000245609">
    <property type="component" value="Unassembled WGS sequence"/>
</dbReference>
<comment type="caution">
    <text evidence="3">The sequence shown here is derived from an EMBL/GenBank/DDBJ whole genome shotgun (WGS) entry which is preliminary data.</text>
</comment>
<protein>
    <recommendedName>
        <fullName evidence="2">BD-FAE-like domain-containing protein</fullName>
    </recommendedName>
</protein>
<sequence length="341" mass="38003">MRPGPSGIKDVKYIPTSTDPKHTLDLYLPSSDPNEPLPPLVIFIHGGWWRANDKSKYAALGLGLSQLSDNQQNRKCAVAITNYRLTVKGSDKIKHPDHYLDSVQAIQFLYQSGSKYGYDSSKISIIGTSCGGHIAGLIALDPPASWWSPIENLTRENYKHVTDTSQNKNTESRLDRDILNITGYPVESSPIPPLGTSRCLAESIKNVVYIAGAFDLNWLAEKYPSYEEFFIMPFGLDKSFWSSTSPQNAPFNTKDQEKTKHIFPPGFEAHGKPLIHTDQLVLLSTGDELFTSETCDSFAAHLKSLGINTSVCTNIDFGSHSSQLENPKLYEYIHNFIFSHT</sequence>
<evidence type="ECO:0000256" key="1">
    <source>
        <dbReference type="ARBA" id="ARBA00022801"/>
    </source>
</evidence>
<dbReference type="PANTHER" id="PTHR48081:SF33">
    <property type="entry name" value="KYNURENINE FORMAMIDASE"/>
    <property type="match status" value="1"/>
</dbReference>
<evidence type="ECO:0000313" key="3">
    <source>
        <dbReference type="EMBL" id="PVU86571.1"/>
    </source>
</evidence>
<proteinExistence type="predicted"/>
<dbReference type="GO" id="GO:0016787">
    <property type="term" value="F:hydrolase activity"/>
    <property type="evidence" value="ECO:0007669"/>
    <property type="project" value="UniProtKB-KW"/>
</dbReference>
<dbReference type="InterPro" id="IPR029058">
    <property type="entry name" value="AB_hydrolase_fold"/>
</dbReference>
<feature type="domain" description="BD-FAE-like" evidence="2">
    <location>
        <begin position="24"/>
        <end position="142"/>
    </location>
</feature>
<reference evidence="3 4" key="1">
    <citation type="journal article" date="2018" name="MBio">
        <title>Comparative Genomics Reveals the Core Gene Toolbox for the Fungus-Insect Symbiosis.</title>
        <authorList>
            <person name="Wang Y."/>
            <person name="Stata M."/>
            <person name="Wang W."/>
            <person name="Stajich J.E."/>
            <person name="White M.M."/>
            <person name="Moncalvo J.M."/>
        </authorList>
    </citation>
    <scope>NUCLEOTIDE SEQUENCE [LARGE SCALE GENOMIC DNA]</scope>
    <source>
        <strain evidence="3 4">SC-DP-2</strain>
    </source>
</reference>
<evidence type="ECO:0000313" key="4">
    <source>
        <dbReference type="Proteomes" id="UP000245609"/>
    </source>
</evidence>
<dbReference type="AlphaFoldDB" id="A0A2T9Y2K8"/>
<dbReference type="Pfam" id="PF20434">
    <property type="entry name" value="BD-FAE"/>
    <property type="match status" value="1"/>
</dbReference>
<dbReference type="SUPFAM" id="SSF53474">
    <property type="entry name" value="alpha/beta-Hydrolases"/>
    <property type="match status" value="1"/>
</dbReference>